<sequence>MKKTVLMMTTAALLSSAAVWADNNAHNTQVQYTGPIEKVTVASLLESSNMFTEHNAVVEGHLIKQISAEKFLFSDGTQQIQVDLDDDIHLPQKIDANTKVRLFGEYEGGKTPEIEVDKIEIL</sequence>
<evidence type="ECO:0000256" key="1">
    <source>
        <dbReference type="ARBA" id="ARBA00022729"/>
    </source>
</evidence>
<feature type="signal peptide" evidence="2">
    <location>
        <begin position="1"/>
        <end position="21"/>
    </location>
</feature>
<dbReference type="EMBL" id="LDOU01000006">
    <property type="protein sequence ID" value="KLV10257.1"/>
    <property type="molecule type" value="Genomic_DNA"/>
</dbReference>
<dbReference type="OrthoDB" id="5901218at2"/>
<dbReference type="SUPFAM" id="SSF101756">
    <property type="entry name" value="Hypothetical protein YgiW"/>
    <property type="match status" value="1"/>
</dbReference>
<evidence type="ECO:0000313" key="4">
    <source>
        <dbReference type="Proteomes" id="UP000035909"/>
    </source>
</evidence>
<keyword evidence="4" id="KW-1185">Reference proteome</keyword>
<keyword evidence="1 2" id="KW-0732">Signal</keyword>
<comment type="caution">
    <text evidence="3">The sequence shown here is derived from an EMBL/GenBank/DDBJ whole genome shotgun (WGS) entry which is preliminary data.</text>
</comment>
<dbReference type="InterPro" id="IPR005220">
    <property type="entry name" value="CarO-like"/>
</dbReference>
<dbReference type="Pfam" id="PF04076">
    <property type="entry name" value="BOF"/>
    <property type="match status" value="1"/>
</dbReference>
<feature type="chain" id="PRO_5005253941" evidence="2">
    <location>
        <begin position="22"/>
        <end position="122"/>
    </location>
</feature>
<dbReference type="PANTHER" id="PTHR36571">
    <property type="entry name" value="PROTEIN YGIW"/>
    <property type="match status" value="1"/>
</dbReference>
<evidence type="ECO:0000256" key="2">
    <source>
        <dbReference type="SAM" id="SignalP"/>
    </source>
</evidence>
<dbReference type="AlphaFoldDB" id="A0A0J1K7E3"/>
<gene>
    <name evidence="3" type="ORF">ABT57_06720</name>
</gene>
<proteinExistence type="predicted"/>
<dbReference type="Proteomes" id="UP000035909">
    <property type="component" value="Unassembled WGS sequence"/>
</dbReference>
<dbReference type="InterPro" id="IPR036700">
    <property type="entry name" value="BOBF_sf"/>
</dbReference>
<dbReference type="RefSeq" id="WP_047884420.1">
    <property type="nucleotide sequence ID" value="NZ_CP071326.1"/>
</dbReference>
<accession>A0A0J1K7E3</accession>
<dbReference type="Gene3D" id="2.40.50.200">
    <property type="entry name" value="Bacterial OB-fold"/>
    <property type="match status" value="1"/>
</dbReference>
<dbReference type="PANTHER" id="PTHR36571:SF1">
    <property type="entry name" value="PROTEIN YGIW"/>
    <property type="match status" value="1"/>
</dbReference>
<evidence type="ECO:0000313" key="3">
    <source>
        <dbReference type="EMBL" id="KLV10257.1"/>
    </source>
</evidence>
<reference evidence="3 4" key="1">
    <citation type="submission" date="2015-05" db="EMBL/GenBank/DDBJ databases">
        <title>Photobacterium galathea sp. nov.</title>
        <authorList>
            <person name="Machado H."/>
            <person name="Gram L."/>
        </authorList>
    </citation>
    <scope>NUCLEOTIDE SEQUENCE [LARGE SCALE GENOMIC DNA]</scope>
    <source>
        <strain evidence="3 4">DSM 22954</strain>
    </source>
</reference>
<dbReference type="STRING" id="320778.ABT57_06720"/>
<protein>
    <submittedName>
        <fullName evidence="3">Uncharacterized protein</fullName>
    </submittedName>
</protein>
<name>A0A0J1K7E3_9GAMM</name>
<dbReference type="NCBIfam" id="NF033674">
    <property type="entry name" value="stress_OB_fold"/>
    <property type="match status" value="1"/>
</dbReference>
<organism evidence="3 4">
    <name type="scientific">Photobacterium ganghwense</name>
    <dbReference type="NCBI Taxonomy" id="320778"/>
    <lineage>
        <taxon>Bacteria</taxon>
        <taxon>Pseudomonadati</taxon>
        <taxon>Pseudomonadota</taxon>
        <taxon>Gammaproteobacteria</taxon>
        <taxon>Vibrionales</taxon>
        <taxon>Vibrionaceae</taxon>
        <taxon>Photobacterium</taxon>
    </lineage>
</organism>
<dbReference type="PATRIC" id="fig|320778.3.peg.1448"/>